<protein>
    <recommendedName>
        <fullName evidence="2">Protein HGH1 N-terminal domain-containing protein</fullName>
    </recommendedName>
</protein>
<keyword evidence="4" id="KW-1185">Reference proteome</keyword>
<accession>A0A9D4TT32</accession>
<evidence type="ECO:0000313" key="4">
    <source>
        <dbReference type="Proteomes" id="UP001055712"/>
    </source>
</evidence>
<proteinExistence type="predicted"/>
<feature type="compositionally biased region" description="Gly residues" evidence="1">
    <location>
        <begin position="313"/>
        <end position="325"/>
    </location>
</feature>
<feature type="compositionally biased region" description="Basic and acidic residues" evidence="1">
    <location>
        <begin position="337"/>
        <end position="347"/>
    </location>
</feature>
<dbReference type="AlphaFoldDB" id="A0A9D4TT32"/>
<dbReference type="PANTHER" id="PTHR13387">
    <property type="entry name" value="PROTEIN HGH1 HOMOLOG"/>
    <property type="match status" value="1"/>
</dbReference>
<organism evidence="3 4">
    <name type="scientific">Chlorella vulgaris</name>
    <name type="common">Green alga</name>
    <dbReference type="NCBI Taxonomy" id="3077"/>
    <lineage>
        <taxon>Eukaryota</taxon>
        <taxon>Viridiplantae</taxon>
        <taxon>Chlorophyta</taxon>
        <taxon>core chlorophytes</taxon>
        <taxon>Trebouxiophyceae</taxon>
        <taxon>Chlorellales</taxon>
        <taxon>Chlorellaceae</taxon>
        <taxon>Chlorella clade</taxon>
        <taxon>Chlorella</taxon>
    </lineage>
</organism>
<dbReference type="Pfam" id="PF04063">
    <property type="entry name" value="DUF383"/>
    <property type="match status" value="1"/>
</dbReference>
<dbReference type="PANTHER" id="PTHR13387:SF9">
    <property type="entry name" value="PROTEIN HGH1 HOMOLOG"/>
    <property type="match status" value="1"/>
</dbReference>
<dbReference type="InterPro" id="IPR039717">
    <property type="entry name" value="Hgh1"/>
</dbReference>
<dbReference type="InterPro" id="IPR011989">
    <property type="entry name" value="ARM-like"/>
</dbReference>
<evidence type="ECO:0000313" key="3">
    <source>
        <dbReference type="EMBL" id="KAI3433812.1"/>
    </source>
</evidence>
<dbReference type="Proteomes" id="UP001055712">
    <property type="component" value="Unassembled WGS sequence"/>
</dbReference>
<reference evidence="3" key="1">
    <citation type="journal article" date="2019" name="Plant J.">
        <title>Chlorella vulgaris genome assembly and annotation reveals the molecular basis for metabolic acclimation to high light conditions.</title>
        <authorList>
            <person name="Cecchin M."/>
            <person name="Marcolungo L."/>
            <person name="Rossato M."/>
            <person name="Girolomoni L."/>
            <person name="Cosentino E."/>
            <person name="Cuine S."/>
            <person name="Li-Beisson Y."/>
            <person name="Delledonne M."/>
            <person name="Ballottari M."/>
        </authorList>
    </citation>
    <scope>NUCLEOTIDE SEQUENCE</scope>
    <source>
        <strain evidence="3">211/11P</strain>
    </source>
</reference>
<gene>
    <name evidence="3" type="ORF">D9Q98_003616</name>
</gene>
<feature type="region of interest" description="Disordered" evidence="1">
    <location>
        <begin position="303"/>
        <end position="347"/>
    </location>
</feature>
<evidence type="ECO:0000256" key="1">
    <source>
        <dbReference type="SAM" id="MobiDB-lite"/>
    </source>
</evidence>
<comment type="caution">
    <text evidence="3">The sequence shown here is derived from an EMBL/GenBank/DDBJ whole genome shotgun (WGS) entry which is preliminary data.</text>
</comment>
<name>A0A9D4TT32_CHLVU</name>
<dbReference type="InterPro" id="IPR007205">
    <property type="entry name" value="Protein_HGH1_N"/>
</dbReference>
<reference evidence="3" key="2">
    <citation type="submission" date="2020-11" db="EMBL/GenBank/DDBJ databases">
        <authorList>
            <person name="Cecchin M."/>
            <person name="Marcolungo L."/>
            <person name="Rossato M."/>
            <person name="Girolomoni L."/>
            <person name="Cosentino E."/>
            <person name="Cuine S."/>
            <person name="Li-Beisson Y."/>
            <person name="Delledonne M."/>
            <person name="Ballottari M."/>
        </authorList>
    </citation>
    <scope>NUCLEOTIDE SEQUENCE</scope>
    <source>
        <strain evidence="3">211/11P</strain>
        <tissue evidence="3">Whole cell</tissue>
    </source>
</reference>
<dbReference type="Gene3D" id="1.25.10.10">
    <property type="entry name" value="Leucine-rich Repeat Variant"/>
    <property type="match status" value="2"/>
</dbReference>
<dbReference type="InterPro" id="IPR016024">
    <property type="entry name" value="ARM-type_fold"/>
</dbReference>
<feature type="domain" description="Protein HGH1 N-terminal" evidence="2">
    <location>
        <begin position="105"/>
        <end position="247"/>
    </location>
</feature>
<dbReference type="OrthoDB" id="338814at2759"/>
<dbReference type="EMBL" id="SIDB01000004">
    <property type="protein sequence ID" value="KAI3433812.1"/>
    <property type="molecule type" value="Genomic_DNA"/>
</dbReference>
<dbReference type="SUPFAM" id="SSF48371">
    <property type="entry name" value="ARM repeat"/>
    <property type="match status" value="1"/>
</dbReference>
<sequence length="347" mass="36643">MASELEDLVNFLSDSRPAIQQHAVDLVQGLTGSPDGIAQLGKLSAKLLPSLFRLVPCPEAVSRPALVALVNLSQEPSVQQQLLGLNALARCMDYLREGSCAGREELLVMLLANLTSLEAGAEALLQMGRGALEGLNAAMLIKLLLDPPGQQDAYAHVATVLPNLTRFPSGRRLLLQPGRGLLLALASQLRSRSELRRRGCAGAIKNCCFSCEQDGTVMDIAAETEALTTVLDVLCGITAKEADEAVREALAEAVLCLARVDAARKQLWACDAPGMLKTGYEFEENRTVCACMEATAELFLSDGFEPQPEEGGAQLGGGGGGGGWAGVSSDEPAVSVSKREVSIEEVD</sequence>
<evidence type="ECO:0000259" key="2">
    <source>
        <dbReference type="Pfam" id="PF04063"/>
    </source>
</evidence>